<evidence type="ECO:0000313" key="1">
    <source>
        <dbReference type="EMBL" id="SJM64202.1"/>
    </source>
</evidence>
<reference evidence="1 2" key="1">
    <citation type="submission" date="2017-02" db="EMBL/GenBank/DDBJ databases">
        <authorList>
            <person name="Peterson S.W."/>
        </authorList>
    </citation>
    <scope>NUCLEOTIDE SEQUENCE [LARGE SCALE GENOMIC DNA]</scope>
    <source>
        <strain evidence="1 2">B Ar 00.02</strain>
    </source>
</reference>
<name>A0A1R4G870_9MICC</name>
<keyword evidence="2" id="KW-1185">Reference proteome</keyword>
<sequence length="41" mass="4327">MAQAKGQSGSNQKSTAVVLDKVFLLKSKHVLGGDGWVTALR</sequence>
<accession>A0A1R4G870</accession>
<dbReference type="Proteomes" id="UP000195913">
    <property type="component" value="Unassembled WGS sequence"/>
</dbReference>
<gene>
    <name evidence="1" type="ORF">FM101_08445</name>
</gene>
<proteinExistence type="predicted"/>
<organism evidence="1 2">
    <name type="scientific">Arthrobacter rhombi</name>
    <dbReference type="NCBI Taxonomy" id="71253"/>
    <lineage>
        <taxon>Bacteria</taxon>
        <taxon>Bacillati</taxon>
        <taxon>Actinomycetota</taxon>
        <taxon>Actinomycetes</taxon>
        <taxon>Micrococcales</taxon>
        <taxon>Micrococcaceae</taxon>
        <taxon>Arthrobacter</taxon>
    </lineage>
</organism>
<dbReference type="EMBL" id="FUHW01000028">
    <property type="protein sequence ID" value="SJM64202.1"/>
    <property type="molecule type" value="Genomic_DNA"/>
</dbReference>
<dbReference type="AlphaFoldDB" id="A0A1R4G870"/>
<protein>
    <submittedName>
        <fullName evidence="1">Uncharacterized protein</fullName>
    </submittedName>
</protein>
<evidence type="ECO:0000313" key="2">
    <source>
        <dbReference type="Proteomes" id="UP000195913"/>
    </source>
</evidence>